<proteinExistence type="predicted"/>
<gene>
    <name evidence="1" type="ORF">CVT08_06850</name>
</gene>
<evidence type="ECO:0000313" key="2">
    <source>
        <dbReference type="Proteomes" id="UP000594707"/>
    </source>
</evidence>
<dbReference type="AlphaFoldDB" id="A0A7S9WVT3"/>
<reference evidence="1 2" key="1">
    <citation type="journal article" date="2018" name="Emerg. Microbes Infect.">
        <title>Genomic analysis of oral Campylobacter concisus strains identified a potential bacterial molecular marker associated with active Crohn's disease.</title>
        <authorList>
            <person name="Liu F."/>
            <person name="Ma R."/>
            <person name="Tay C.Y.A."/>
            <person name="Octavia S."/>
            <person name="Lan R."/>
            <person name="Chung H.K.L."/>
            <person name="Riordan S.M."/>
            <person name="Grimm M.C."/>
            <person name="Leong R.W."/>
            <person name="Tanaka M.M."/>
            <person name="Connor S."/>
            <person name="Zhang L."/>
        </authorList>
    </citation>
    <scope>NUCLEOTIDE SEQUENCE [LARGE SCALE GENOMIC DNA]</scope>
    <source>
        <strain evidence="1 2">P13UCO-S1</strain>
    </source>
</reference>
<dbReference type="Proteomes" id="UP000594707">
    <property type="component" value="Chromosome"/>
</dbReference>
<dbReference type="RefSeq" id="WP_159071003.1">
    <property type="nucleotide sequence ID" value="NZ_PIQU01000009.1"/>
</dbReference>
<organism evidence="1 2">
    <name type="scientific">Campylobacter concisus</name>
    <dbReference type="NCBI Taxonomy" id="199"/>
    <lineage>
        <taxon>Bacteria</taxon>
        <taxon>Pseudomonadati</taxon>
        <taxon>Campylobacterota</taxon>
        <taxon>Epsilonproteobacteria</taxon>
        <taxon>Campylobacterales</taxon>
        <taxon>Campylobacteraceae</taxon>
        <taxon>Campylobacter</taxon>
    </lineage>
</organism>
<dbReference type="EMBL" id="CP060705">
    <property type="protein sequence ID" value="QPH95138.1"/>
    <property type="molecule type" value="Genomic_DNA"/>
</dbReference>
<sequence>MEQEILKFINEHITALNLNFIEIIHMQCEALRHATYNVVGLYFDFVS</sequence>
<protein>
    <submittedName>
        <fullName evidence="1">Uncharacterized protein</fullName>
    </submittedName>
</protein>
<name>A0A7S9WVT3_9BACT</name>
<accession>A0A7S9WVT3</accession>
<evidence type="ECO:0000313" key="1">
    <source>
        <dbReference type="EMBL" id="QPH95138.1"/>
    </source>
</evidence>